<evidence type="ECO:0000313" key="2">
    <source>
        <dbReference type="Proteomes" id="UP000004982"/>
    </source>
</evidence>
<reference evidence="1 2" key="1">
    <citation type="submission" date="2011-05" db="EMBL/GenBank/DDBJ databases">
        <authorList>
            <person name="Muzny D."/>
            <person name="Qin X."/>
            <person name="Deng J."/>
            <person name="Jiang H."/>
            <person name="Liu Y."/>
            <person name="Qu J."/>
            <person name="Song X.-Z."/>
            <person name="Zhang L."/>
            <person name="Thornton R."/>
            <person name="Coyle M."/>
            <person name="Francisco L."/>
            <person name="Jackson L."/>
            <person name="Javaid M."/>
            <person name="Korchina V."/>
            <person name="Kovar C."/>
            <person name="Mata R."/>
            <person name="Mathew T."/>
            <person name="Ngo R."/>
            <person name="Nguyen L."/>
            <person name="Nguyen N."/>
            <person name="Okwuonu G."/>
            <person name="Ongeri F."/>
            <person name="Pham C."/>
            <person name="Simmons D."/>
            <person name="Wilczek-Boney K."/>
            <person name="Hale W."/>
            <person name="Jakkamsetti A."/>
            <person name="Pham P."/>
            <person name="Ruth R."/>
            <person name="San Lucas F."/>
            <person name="Warren J."/>
            <person name="Zhang J."/>
            <person name="Zhao Z."/>
            <person name="Zhou C."/>
            <person name="Zhu D."/>
            <person name="Lee S."/>
            <person name="Bess C."/>
            <person name="Blankenburg K."/>
            <person name="Forbes L."/>
            <person name="Fu Q."/>
            <person name="Gubbala S."/>
            <person name="Hirani K."/>
            <person name="Jayaseelan J.C."/>
            <person name="Lara F."/>
            <person name="Munidasa M."/>
            <person name="Palculict T."/>
            <person name="Patil S."/>
            <person name="Pu L.-L."/>
            <person name="Saada N."/>
            <person name="Tang L."/>
            <person name="Weissenberger G."/>
            <person name="Zhu Y."/>
            <person name="Hemphill L."/>
            <person name="Shang Y."/>
            <person name="Youmans B."/>
            <person name="Ayvaz T."/>
            <person name="Ross M."/>
            <person name="Santibanez J."/>
            <person name="Aqrawi P."/>
            <person name="Gross S."/>
            <person name="Joshi V."/>
            <person name="Fowler G."/>
            <person name="Nazareth L."/>
            <person name="Reid J."/>
            <person name="Worley K."/>
            <person name="Petrosino J."/>
            <person name="Highlander S."/>
            <person name="Gibbs R."/>
        </authorList>
    </citation>
    <scope>NUCLEOTIDE SEQUENCE [LARGE SCALE GENOMIC DNA]</scope>
    <source>
        <strain evidence="1 2">ATCC 33926</strain>
    </source>
</reference>
<name>A0AA36XKP7_9NEIS</name>
<comment type="caution">
    <text evidence="1">The sequence shown here is derived from an EMBL/GenBank/DDBJ whole genome shotgun (WGS) entry which is preliminary data.</text>
</comment>
<sequence>MFTNPTLVSSASFCECFPNPNILAPVSHTHQTLIKIYINQ</sequence>
<evidence type="ECO:0000313" key="1">
    <source>
        <dbReference type="EMBL" id="EGQ76130.1"/>
    </source>
</evidence>
<proteinExistence type="predicted"/>
<organism evidence="1 2">
    <name type="scientific">Neisseria macacae ATCC 33926</name>
    <dbReference type="NCBI Taxonomy" id="997348"/>
    <lineage>
        <taxon>Bacteria</taxon>
        <taxon>Pseudomonadati</taxon>
        <taxon>Pseudomonadota</taxon>
        <taxon>Betaproteobacteria</taxon>
        <taxon>Neisseriales</taxon>
        <taxon>Neisseriaceae</taxon>
        <taxon>Neisseria</taxon>
    </lineage>
</organism>
<dbReference type="Proteomes" id="UP000004982">
    <property type="component" value="Unassembled WGS sequence"/>
</dbReference>
<accession>A0AA36XKP7</accession>
<dbReference type="AlphaFoldDB" id="A0AA36XKP7"/>
<dbReference type="EMBL" id="AFQE01000104">
    <property type="protein sequence ID" value="EGQ76130.1"/>
    <property type="molecule type" value="Genomic_DNA"/>
</dbReference>
<gene>
    <name evidence="1" type="ORF">HMPREF9418_2131</name>
</gene>
<protein>
    <submittedName>
        <fullName evidence="1">Uncharacterized protein</fullName>
    </submittedName>
</protein>